<organism evidence="2 3">
    <name type="scientific">Tegillarca granosa</name>
    <name type="common">Malaysian cockle</name>
    <name type="synonym">Anadara granosa</name>
    <dbReference type="NCBI Taxonomy" id="220873"/>
    <lineage>
        <taxon>Eukaryota</taxon>
        <taxon>Metazoa</taxon>
        <taxon>Spiralia</taxon>
        <taxon>Lophotrochozoa</taxon>
        <taxon>Mollusca</taxon>
        <taxon>Bivalvia</taxon>
        <taxon>Autobranchia</taxon>
        <taxon>Pteriomorphia</taxon>
        <taxon>Arcoida</taxon>
        <taxon>Arcoidea</taxon>
        <taxon>Arcidae</taxon>
        <taxon>Tegillarca</taxon>
    </lineage>
</organism>
<evidence type="ECO:0000313" key="3">
    <source>
        <dbReference type="Proteomes" id="UP001217089"/>
    </source>
</evidence>
<name>A0ABQ9EN76_TEGGR</name>
<dbReference type="Proteomes" id="UP001217089">
    <property type="component" value="Unassembled WGS sequence"/>
</dbReference>
<keyword evidence="3" id="KW-1185">Reference proteome</keyword>
<dbReference type="PANTHER" id="PTHR46762">
    <property type="entry name" value="NUCLEOREDOXIN-LIKE PROTEIN 2"/>
    <property type="match status" value="1"/>
</dbReference>
<dbReference type="InterPro" id="IPR012336">
    <property type="entry name" value="Thioredoxin-like_fold"/>
</dbReference>
<dbReference type="PROSITE" id="PS51352">
    <property type="entry name" value="THIOREDOXIN_2"/>
    <property type="match status" value="1"/>
</dbReference>
<dbReference type="SUPFAM" id="SSF52833">
    <property type="entry name" value="Thioredoxin-like"/>
    <property type="match status" value="1"/>
</dbReference>
<comment type="caution">
    <text evidence="2">The sequence shown here is derived from an EMBL/GenBank/DDBJ whole genome shotgun (WGS) entry which is preliminary data.</text>
</comment>
<evidence type="ECO:0000259" key="1">
    <source>
        <dbReference type="PROSITE" id="PS51352"/>
    </source>
</evidence>
<sequence>MEDLLKDRFLLTKEHFSEEAKLSYDPSGDNIIGKVDGWEAVENNVIAFFFGAGWCPACQQFTPLLKDLYRELDERQAPFQVIFISFDKRPEDMEKYYMEEQGDWLAVPFGDPLIDELKKLFNISAVPKLIIVKDDGDIITTKGRKEVQDKGIICFRNWQSVAGIKDGQKKKVLFKMRDEQIETESNKTDNISDNS</sequence>
<feature type="domain" description="Thioredoxin" evidence="1">
    <location>
        <begin position="17"/>
        <end position="170"/>
    </location>
</feature>
<dbReference type="InterPro" id="IPR036249">
    <property type="entry name" value="Thioredoxin-like_sf"/>
</dbReference>
<dbReference type="Pfam" id="PF13905">
    <property type="entry name" value="Thioredoxin_8"/>
    <property type="match status" value="1"/>
</dbReference>
<dbReference type="CDD" id="cd02964">
    <property type="entry name" value="TryX_like_family"/>
    <property type="match status" value="1"/>
</dbReference>
<dbReference type="PANTHER" id="PTHR46762:SF1">
    <property type="entry name" value="NUCLEOREDOXIN-LIKE PROTEIN 2"/>
    <property type="match status" value="1"/>
</dbReference>
<dbReference type="InterPro" id="IPR013766">
    <property type="entry name" value="Thioredoxin_domain"/>
</dbReference>
<evidence type="ECO:0000313" key="2">
    <source>
        <dbReference type="EMBL" id="KAJ8306620.1"/>
    </source>
</evidence>
<protein>
    <recommendedName>
        <fullName evidence="1">Thioredoxin domain-containing protein</fullName>
    </recommendedName>
</protein>
<reference evidence="2 3" key="1">
    <citation type="submission" date="2022-12" db="EMBL/GenBank/DDBJ databases">
        <title>Chromosome-level genome of Tegillarca granosa.</title>
        <authorList>
            <person name="Kim J."/>
        </authorList>
    </citation>
    <scope>NUCLEOTIDE SEQUENCE [LARGE SCALE GENOMIC DNA]</scope>
    <source>
        <strain evidence="2">Teg-2019</strain>
        <tissue evidence="2">Adductor muscle</tissue>
    </source>
</reference>
<proteinExistence type="predicted"/>
<gene>
    <name evidence="2" type="ORF">KUTeg_017165</name>
</gene>
<dbReference type="Gene3D" id="3.40.30.10">
    <property type="entry name" value="Glutaredoxin"/>
    <property type="match status" value="1"/>
</dbReference>
<dbReference type="InterPro" id="IPR029519">
    <property type="entry name" value="RdCVF2"/>
</dbReference>
<dbReference type="EMBL" id="JARBDR010000813">
    <property type="protein sequence ID" value="KAJ8306620.1"/>
    <property type="molecule type" value="Genomic_DNA"/>
</dbReference>
<accession>A0ABQ9EN76</accession>